<feature type="domain" description="Exocyst complex subunit Exo70 C-terminal" evidence="4">
    <location>
        <begin position="181"/>
        <end position="542"/>
    </location>
</feature>
<dbReference type="InterPro" id="IPR046364">
    <property type="entry name" value="Exo70_C"/>
</dbReference>
<sequence>MKESDCEDIEWQDFESAVKIIVESRSPFQLQKFFCQQLICDGEPKSFDEYLDAVDKFEELIPAAETRGTWATRTLQMAFQGILDCSISVTSSAVYSSSVSSSSGYELQVSNYTGHGELSSGQIYRLRGIVERLKSTEYLADCIGAYTKSRRTAVVARFRRFGINDLQYLDDQEFAAKIRLWIHTAKTFYSSIFPGERQYYNNIFAGVAEATYDNCFLAIVQLVASELNNLVNISPAVSFQSLFAILDLYKALLVILPEIKKMFHTVSCAYISDGASYTINSLETIVRRLFSRFKDAVLNESSNTLSPLGGIHYMTDYTMNFVTSILLYKDVLTNIIVTRPTESLGNEADEQFLEASGGTPLQLHMIWIMISLRKNLESKSTNYKDPSLGRVFIMNNLNYMTKIITGDPELLEMIGTEYQTELSKDISQAAQDYVSSIWHGVLYCSRLDGLSYKIPFVKGILRNSVKKRFKSFNTAFEEVCQTESTRIIPDTHLRAQLHELILSKLLPAYESFSEKFGKHIQSERYKERYIKYSSEDLQNKIQNLFLEYLIVPSGAQDIATVI</sequence>
<dbReference type="GO" id="GO:0006887">
    <property type="term" value="P:exocytosis"/>
    <property type="evidence" value="ECO:0007669"/>
    <property type="project" value="UniProtKB-KW"/>
</dbReference>
<comment type="function">
    <text evidence="3">Component of the exocyst complex.</text>
</comment>
<comment type="similarity">
    <text evidence="1 3">Belongs to the EXO70 family.</text>
</comment>
<organism evidence="5">
    <name type="scientific">Daucus carota subsp. sativus</name>
    <name type="common">Carrot</name>
    <dbReference type="NCBI Taxonomy" id="79200"/>
    <lineage>
        <taxon>Eukaryota</taxon>
        <taxon>Viridiplantae</taxon>
        <taxon>Streptophyta</taxon>
        <taxon>Embryophyta</taxon>
        <taxon>Tracheophyta</taxon>
        <taxon>Spermatophyta</taxon>
        <taxon>Magnoliopsida</taxon>
        <taxon>eudicotyledons</taxon>
        <taxon>Gunneridae</taxon>
        <taxon>Pentapetalae</taxon>
        <taxon>asterids</taxon>
        <taxon>campanulids</taxon>
        <taxon>Apiales</taxon>
        <taxon>Apiaceae</taxon>
        <taxon>Apioideae</taxon>
        <taxon>Scandiceae</taxon>
        <taxon>Daucinae</taxon>
        <taxon>Daucus</taxon>
        <taxon>Daucus sect. Daucus</taxon>
    </lineage>
</organism>
<dbReference type="Gene3D" id="1.20.1280.170">
    <property type="entry name" value="Exocyst complex component Exo70"/>
    <property type="match status" value="1"/>
</dbReference>
<reference evidence="6" key="2">
    <citation type="submission" date="2022-03" db="EMBL/GenBank/DDBJ databases">
        <title>Draft title - Genomic analysis of global carrot germplasm unveils the trajectory of domestication and the origin of high carotenoid orange carrot.</title>
        <authorList>
            <person name="Iorizzo M."/>
            <person name="Ellison S."/>
            <person name="Senalik D."/>
            <person name="Macko-Podgorni A."/>
            <person name="Grzebelus D."/>
            <person name="Bostan H."/>
            <person name="Rolling W."/>
            <person name="Curaba J."/>
            <person name="Simon P."/>
        </authorList>
    </citation>
    <scope>NUCLEOTIDE SEQUENCE</scope>
    <source>
        <tissue evidence="6">Leaf</tissue>
    </source>
</reference>
<dbReference type="GO" id="GO:0015031">
    <property type="term" value="P:protein transport"/>
    <property type="evidence" value="ECO:0007669"/>
    <property type="project" value="UniProtKB-KW"/>
</dbReference>
<dbReference type="PANTHER" id="PTHR12542:SF7">
    <property type="entry name" value="EXOCYST SUBUNIT EXO70 FAMILY PROTEIN"/>
    <property type="match status" value="1"/>
</dbReference>
<gene>
    <name evidence="5" type="ORF">DCAR_004415</name>
    <name evidence="6" type="ORF">DCAR_0104774</name>
</gene>
<dbReference type="AlphaFoldDB" id="A0A166J3P9"/>
<evidence type="ECO:0000256" key="2">
    <source>
        <dbReference type="ARBA" id="ARBA00022448"/>
    </source>
</evidence>
<dbReference type="Gramene" id="KZN11759">
    <property type="protein sequence ID" value="KZN11759"/>
    <property type="gene ID" value="DCAR_004415"/>
</dbReference>
<dbReference type="PANTHER" id="PTHR12542">
    <property type="entry name" value="EXOCYST COMPLEX PROTEIN EXO70"/>
    <property type="match status" value="1"/>
</dbReference>
<reference evidence="5" key="1">
    <citation type="journal article" date="2016" name="Nat. Genet.">
        <title>A high-quality carrot genome assembly provides new insights into carotenoid accumulation and asterid genome evolution.</title>
        <authorList>
            <person name="Iorizzo M."/>
            <person name="Ellison S."/>
            <person name="Senalik D."/>
            <person name="Zeng P."/>
            <person name="Satapoomin P."/>
            <person name="Huang J."/>
            <person name="Bowman M."/>
            <person name="Iovene M."/>
            <person name="Sanseverino W."/>
            <person name="Cavagnaro P."/>
            <person name="Yildiz M."/>
            <person name="Macko-Podgorni A."/>
            <person name="Moranska E."/>
            <person name="Grzebelus E."/>
            <person name="Grzebelus D."/>
            <person name="Ashrafi H."/>
            <person name="Zheng Z."/>
            <person name="Cheng S."/>
            <person name="Spooner D."/>
            <person name="Van Deynze A."/>
            <person name="Simon P."/>
        </authorList>
    </citation>
    <scope>NUCLEOTIDE SEQUENCE [LARGE SCALE GENOMIC DNA]</scope>
    <source>
        <tissue evidence="5">Leaf</tissue>
    </source>
</reference>
<dbReference type="SUPFAM" id="SSF74788">
    <property type="entry name" value="Cullin repeat-like"/>
    <property type="match status" value="1"/>
</dbReference>
<evidence type="ECO:0000313" key="5">
    <source>
        <dbReference type="EMBL" id="KZN11759.1"/>
    </source>
</evidence>
<accession>A0A166J3P9</accession>
<evidence type="ECO:0000313" key="7">
    <source>
        <dbReference type="Proteomes" id="UP000077755"/>
    </source>
</evidence>
<evidence type="ECO:0000313" key="6">
    <source>
        <dbReference type="EMBL" id="WOG85583.1"/>
    </source>
</evidence>
<keyword evidence="7" id="KW-1185">Reference proteome</keyword>
<evidence type="ECO:0000256" key="3">
    <source>
        <dbReference type="RuleBase" id="RU365026"/>
    </source>
</evidence>
<keyword evidence="2 3" id="KW-0813">Transport</keyword>
<dbReference type="EMBL" id="CP093343">
    <property type="protein sequence ID" value="WOG85583.1"/>
    <property type="molecule type" value="Genomic_DNA"/>
</dbReference>
<dbReference type="GO" id="GO:0000145">
    <property type="term" value="C:exocyst"/>
    <property type="evidence" value="ECO:0007669"/>
    <property type="project" value="InterPro"/>
</dbReference>
<dbReference type="Pfam" id="PF03081">
    <property type="entry name" value="Exo70_C"/>
    <property type="match status" value="1"/>
</dbReference>
<keyword evidence="3" id="KW-0653">Protein transport</keyword>
<dbReference type="GO" id="GO:0005546">
    <property type="term" value="F:phosphatidylinositol-4,5-bisphosphate binding"/>
    <property type="evidence" value="ECO:0007669"/>
    <property type="project" value="InterPro"/>
</dbReference>
<evidence type="ECO:0000259" key="4">
    <source>
        <dbReference type="Pfam" id="PF03081"/>
    </source>
</evidence>
<name>A0A166J3P9_DAUCS</name>
<proteinExistence type="inferred from homology"/>
<dbReference type="InterPro" id="IPR004140">
    <property type="entry name" value="Exo70"/>
</dbReference>
<evidence type="ECO:0000256" key="1">
    <source>
        <dbReference type="ARBA" id="ARBA00006756"/>
    </source>
</evidence>
<dbReference type="STRING" id="79200.A0A166J3P9"/>
<protein>
    <recommendedName>
        <fullName evidence="3">Exocyst subunit Exo70 family protein</fullName>
    </recommendedName>
</protein>
<dbReference type="InterPro" id="IPR016159">
    <property type="entry name" value="Cullin_repeat-like_dom_sf"/>
</dbReference>
<keyword evidence="3" id="KW-0268">Exocytosis</keyword>
<dbReference type="EMBL" id="LNRQ01000001">
    <property type="protein sequence ID" value="KZN11759.1"/>
    <property type="molecule type" value="Genomic_DNA"/>
</dbReference>
<dbReference type="KEGG" id="dcr:108224769"/>
<dbReference type="Proteomes" id="UP000077755">
    <property type="component" value="Chromosome 1"/>
</dbReference>